<sequence>MKTEIEAEDKISDLKPLKKIVKMGQREGWGLIKILQQVQVEYGYLPKDLLKRTAEMLKLPYGKVFGVATFYAQFHLTPRGRHIIQQCDGTACHVKGGVRVGRFLREELGIGPGETTEDLKFTYEVVYCLGSCGLAPVAMVDGRVYGELSVDKMKKILENLE</sequence>
<protein>
    <submittedName>
        <fullName evidence="8">NADH dehydrogenase (Ubiquinone) 24 kDa subunit</fullName>
    </submittedName>
</protein>
<dbReference type="InterPro" id="IPR042128">
    <property type="entry name" value="NuoE_dom"/>
</dbReference>
<dbReference type="Proteomes" id="UP000005868">
    <property type="component" value="Chromosome"/>
</dbReference>
<feature type="binding site" evidence="7">
    <location>
        <position position="92"/>
    </location>
    <ligand>
        <name>[2Fe-2S] cluster</name>
        <dbReference type="ChEBI" id="CHEBI:190135"/>
    </ligand>
</feature>
<dbReference type="eggNOG" id="COG1905">
    <property type="taxonomic scope" value="Bacteria"/>
</dbReference>
<dbReference type="NCBIfam" id="NF005722">
    <property type="entry name" value="PRK07539.1-2"/>
    <property type="match status" value="1"/>
</dbReference>
<dbReference type="PIRSF" id="PIRSF000216">
    <property type="entry name" value="NADH_DH_24kDa"/>
    <property type="match status" value="1"/>
</dbReference>
<keyword evidence="8" id="KW-0830">Ubiquinone</keyword>
<evidence type="ECO:0000256" key="6">
    <source>
        <dbReference type="ARBA" id="ARBA00034078"/>
    </source>
</evidence>
<dbReference type="Gene3D" id="3.40.30.10">
    <property type="entry name" value="Glutaredoxin"/>
    <property type="match status" value="1"/>
</dbReference>
<name>G7V703_THELD</name>
<dbReference type="GO" id="GO:0046872">
    <property type="term" value="F:metal ion binding"/>
    <property type="evidence" value="ECO:0007669"/>
    <property type="project" value="UniProtKB-KW"/>
</dbReference>
<evidence type="ECO:0000256" key="4">
    <source>
        <dbReference type="ARBA" id="ARBA00023004"/>
    </source>
</evidence>
<comment type="similarity">
    <text evidence="1">Belongs to the complex I 24 kDa subunit family.</text>
</comment>
<accession>G7V703</accession>
<gene>
    <name evidence="8" type="ordered locus">Tlie_1467</name>
</gene>
<dbReference type="STRING" id="580340.Tlie_1467"/>
<evidence type="ECO:0000313" key="9">
    <source>
        <dbReference type="Proteomes" id="UP000005868"/>
    </source>
</evidence>
<reference evidence="8 9" key="2">
    <citation type="journal article" date="2012" name="Stand. Genomic Sci.">
        <title>Genome sequence of the moderately thermophilic, amino-acid-degrading and sulfur-reducing bacterium Thermovirga lienii type strain (Cas60314(T)).</title>
        <authorList>
            <person name="Goker M."/>
            <person name="Saunders E."/>
            <person name="Lapidus A."/>
            <person name="Nolan M."/>
            <person name="Lucas S."/>
            <person name="Hammon N."/>
            <person name="Deshpande S."/>
            <person name="Cheng J.F."/>
            <person name="Han C."/>
            <person name="Tapia R."/>
            <person name="Goodwin L.A."/>
            <person name="Pitluck S."/>
            <person name="Liolios K."/>
            <person name="Mavromatis K."/>
            <person name="Pagani I."/>
            <person name="Ivanova N."/>
            <person name="Mikhailova N."/>
            <person name="Pati A."/>
            <person name="Chen A."/>
            <person name="Palaniappan K."/>
            <person name="Land M."/>
            <person name="Chang Y.J."/>
            <person name="Jeffries C.D."/>
            <person name="Brambilla E.M."/>
            <person name="Rohde M."/>
            <person name="Spring S."/>
            <person name="Detter J.C."/>
            <person name="Woyke T."/>
            <person name="Bristow J."/>
            <person name="Eisen J.A."/>
            <person name="Markowitz V."/>
            <person name="Hugenholtz P."/>
            <person name="Kyrpides N.C."/>
            <person name="Klenk H.P."/>
        </authorList>
    </citation>
    <scope>NUCLEOTIDE SEQUENCE [LARGE SCALE GENOMIC DNA]</scope>
    <source>
        <strain evidence="9">ATCC BAA-1197 / DSM 17291 / Cas60314</strain>
    </source>
</reference>
<evidence type="ECO:0000256" key="7">
    <source>
        <dbReference type="PIRSR" id="PIRSR000216-1"/>
    </source>
</evidence>
<dbReference type="SUPFAM" id="SSF52833">
    <property type="entry name" value="Thioredoxin-like"/>
    <property type="match status" value="1"/>
</dbReference>
<feature type="binding site" evidence="7">
    <location>
        <position position="87"/>
    </location>
    <ligand>
        <name>[2Fe-2S] cluster</name>
        <dbReference type="ChEBI" id="CHEBI:190135"/>
    </ligand>
</feature>
<keyword evidence="2 7" id="KW-0001">2Fe-2S</keyword>
<dbReference type="HOGENOM" id="CLU_054362_2_1_0"/>
<keyword evidence="5 7" id="KW-0411">Iron-sulfur</keyword>
<proteinExistence type="inferred from homology"/>
<dbReference type="EMBL" id="CP003096">
    <property type="protein sequence ID" value="AER67192.1"/>
    <property type="molecule type" value="Genomic_DNA"/>
</dbReference>
<dbReference type="AlphaFoldDB" id="G7V703"/>
<feature type="binding site" evidence="7">
    <location>
        <position position="132"/>
    </location>
    <ligand>
        <name>[2Fe-2S] cluster</name>
        <dbReference type="ChEBI" id="CHEBI:190135"/>
    </ligand>
</feature>
<reference evidence="9" key="1">
    <citation type="submission" date="2011-10" db="EMBL/GenBank/DDBJ databases">
        <title>The complete genome of chromosome of Thermovirga lienii DSM 17291.</title>
        <authorList>
            <consortium name="US DOE Joint Genome Institute (JGI-PGF)"/>
            <person name="Lucas S."/>
            <person name="Copeland A."/>
            <person name="Lapidus A."/>
            <person name="Glavina del Rio T."/>
            <person name="Dalin E."/>
            <person name="Tice H."/>
            <person name="Bruce D."/>
            <person name="Goodwin L."/>
            <person name="Pitluck S."/>
            <person name="Peters L."/>
            <person name="Mikhailova N."/>
            <person name="Saunders E."/>
            <person name="Kyrpides N."/>
            <person name="Mavromatis K."/>
            <person name="Ivanova N."/>
            <person name="Last F.I."/>
            <person name="Brettin T."/>
            <person name="Detter J.C."/>
            <person name="Han C."/>
            <person name="Larimer F."/>
            <person name="Land M."/>
            <person name="Hauser L."/>
            <person name="Markowitz V."/>
            <person name="Cheng J.-F."/>
            <person name="Hugenholtz P."/>
            <person name="Woyke T."/>
            <person name="Wu D."/>
            <person name="Spring S."/>
            <person name="Schroeder M."/>
            <person name="Brambilla E.-M."/>
            <person name="Klenk H.-P."/>
            <person name="Eisen J.A."/>
        </authorList>
    </citation>
    <scope>NUCLEOTIDE SEQUENCE [LARGE SCALE GENOMIC DNA]</scope>
    <source>
        <strain evidence="9">ATCC BAA-1197 / DSM 17291 / Cas60314</strain>
    </source>
</reference>
<keyword evidence="3 7" id="KW-0479">Metal-binding</keyword>
<evidence type="ECO:0000256" key="5">
    <source>
        <dbReference type="ARBA" id="ARBA00023014"/>
    </source>
</evidence>
<dbReference type="KEGG" id="tli:Tlie_1467"/>
<dbReference type="Gene3D" id="1.10.10.1590">
    <property type="entry name" value="NADH-quinone oxidoreductase subunit E"/>
    <property type="match status" value="1"/>
</dbReference>
<evidence type="ECO:0000313" key="8">
    <source>
        <dbReference type="EMBL" id="AER67192.1"/>
    </source>
</evidence>
<dbReference type="PANTHER" id="PTHR43342:SF1">
    <property type="entry name" value="BIFURCATING [FEFE] HYDROGENASE GAMMA SUBUNIT"/>
    <property type="match status" value="1"/>
</dbReference>
<organism evidence="8 9">
    <name type="scientific">Thermovirga lienii (strain ATCC BAA-1197 / DSM 17291 / Cas60314)</name>
    <dbReference type="NCBI Taxonomy" id="580340"/>
    <lineage>
        <taxon>Bacteria</taxon>
        <taxon>Thermotogati</taxon>
        <taxon>Synergistota</taxon>
        <taxon>Synergistia</taxon>
        <taxon>Synergistales</taxon>
        <taxon>Thermovirgaceae</taxon>
        <taxon>Thermovirga</taxon>
    </lineage>
</organism>
<dbReference type="PANTHER" id="PTHR43342">
    <property type="entry name" value="NADH-QUINONE OXIDOREDUCTASE, E SUBUNIT"/>
    <property type="match status" value="1"/>
</dbReference>
<comment type="cofactor">
    <cofactor evidence="6">
        <name>[2Fe-2S] cluster</name>
        <dbReference type="ChEBI" id="CHEBI:190135"/>
    </cofactor>
</comment>
<evidence type="ECO:0000256" key="3">
    <source>
        <dbReference type="ARBA" id="ARBA00022723"/>
    </source>
</evidence>
<evidence type="ECO:0000256" key="1">
    <source>
        <dbReference type="ARBA" id="ARBA00010643"/>
    </source>
</evidence>
<dbReference type="GO" id="GO:0016491">
    <property type="term" value="F:oxidoreductase activity"/>
    <property type="evidence" value="ECO:0007669"/>
    <property type="project" value="InterPro"/>
</dbReference>
<dbReference type="CDD" id="cd03064">
    <property type="entry name" value="TRX_Fd_NuoE"/>
    <property type="match status" value="1"/>
</dbReference>
<comment type="cofactor">
    <cofactor evidence="7">
        <name>[2Fe-2S] cluster</name>
        <dbReference type="ChEBI" id="CHEBI:190135"/>
    </cofactor>
    <text evidence="7">Binds 1 [2Fe-2S] cluster.</text>
</comment>
<feature type="binding site" evidence="7">
    <location>
        <position position="128"/>
    </location>
    <ligand>
        <name>[2Fe-2S] cluster</name>
        <dbReference type="ChEBI" id="CHEBI:190135"/>
    </ligand>
</feature>
<dbReference type="Pfam" id="PF01257">
    <property type="entry name" value="2Fe-2S_thioredx"/>
    <property type="match status" value="1"/>
</dbReference>
<dbReference type="PROSITE" id="PS01099">
    <property type="entry name" value="COMPLEX1_24K"/>
    <property type="match status" value="1"/>
</dbReference>
<keyword evidence="9" id="KW-1185">Reference proteome</keyword>
<dbReference type="InterPro" id="IPR041921">
    <property type="entry name" value="NuoE_N"/>
</dbReference>
<dbReference type="GO" id="GO:0051537">
    <property type="term" value="F:2 iron, 2 sulfur cluster binding"/>
    <property type="evidence" value="ECO:0007669"/>
    <property type="project" value="UniProtKB-KW"/>
</dbReference>
<keyword evidence="4 7" id="KW-0408">Iron</keyword>
<dbReference type="InterPro" id="IPR002023">
    <property type="entry name" value="NuoE-like"/>
</dbReference>
<evidence type="ECO:0000256" key="2">
    <source>
        <dbReference type="ARBA" id="ARBA00022714"/>
    </source>
</evidence>
<dbReference type="InterPro" id="IPR036249">
    <property type="entry name" value="Thioredoxin-like_sf"/>
</dbReference>
<dbReference type="InterPro" id="IPR028431">
    <property type="entry name" value="NADP_DH_HndA-like"/>
</dbReference>